<evidence type="ECO:0000256" key="1">
    <source>
        <dbReference type="ARBA" id="ARBA00004942"/>
    </source>
</evidence>
<dbReference type="InterPro" id="IPR002684">
    <property type="entry name" value="Biotin_synth/BioAB"/>
</dbReference>
<dbReference type="NCBIfam" id="TIGR00433">
    <property type="entry name" value="bioB"/>
    <property type="match status" value="1"/>
</dbReference>
<evidence type="ECO:0000256" key="13">
    <source>
        <dbReference type="HAMAP-Rule" id="MF_01694"/>
    </source>
</evidence>
<evidence type="ECO:0000256" key="5">
    <source>
        <dbReference type="ARBA" id="ARBA00022679"/>
    </source>
</evidence>
<keyword evidence="10 13" id="KW-0408">Iron</keyword>
<dbReference type="InterPro" id="IPR010722">
    <property type="entry name" value="BATS_dom"/>
</dbReference>
<dbReference type="EMBL" id="CP022278">
    <property type="protein sequence ID" value="ASK28551.1"/>
    <property type="molecule type" value="Genomic_DNA"/>
</dbReference>
<keyword evidence="16" id="KW-1185">Reference proteome</keyword>
<feature type="binding site" evidence="13 14">
    <location>
        <position position="144"/>
    </location>
    <ligand>
        <name>[2Fe-2S] cluster</name>
        <dbReference type="ChEBI" id="CHEBI:190135"/>
    </ligand>
</feature>
<keyword evidence="5 13" id="KW-0808">Transferase</keyword>
<evidence type="ECO:0000313" key="16">
    <source>
        <dbReference type="Proteomes" id="UP000198238"/>
    </source>
</evidence>
<evidence type="ECO:0000256" key="12">
    <source>
        <dbReference type="ARBA" id="ARBA00051157"/>
    </source>
</evidence>
<feature type="binding site" evidence="13 14">
    <location>
        <position position="76"/>
    </location>
    <ligand>
        <name>[4Fe-4S] cluster</name>
        <dbReference type="ChEBI" id="CHEBI:49883"/>
        <note>4Fe-4S-S-AdoMet</note>
    </ligand>
</feature>
<evidence type="ECO:0000256" key="14">
    <source>
        <dbReference type="PIRSR" id="PIRSR001619-1"/>
    </source>
</evidence>
<dbReference type="FunFam" id="3.20.20.70:FF:000011">
    <property type="entry name" value="Biotin synthase"/>
    <property type="match status" value="1"/>
</dbReference>
<keyword evidence="7 13" id="KW-0001">2Fe-2S</keyword>
<keyword evidence="9 13" id="KW-0093">Biotin biosynthesis</keyword>
<dbReference type="GO" id="GO:0005506">
    <property type="term" value="F:iron ion binding"/>
    <property type="evidence" value="ECO:0007669"/>
    <property type="project" value="UniProtKB-UniRule"/>
</dbReference>
<organism evidence="15 16">
    <name type="scientific">Neisseria chenwenguii</name>
    <dbReference type="NCBI Taxonomy" id="1853278"/>
    <lineage>
        <taxon>Bacteria</taxon>
        <taxon>Pseudomonadati</taxon>
        <taxon>Pseudomonadota</taxon>
        <taxon>Betaproteobacteria</taxon>
        <taxon>Neisseriales</taxon>
        <taxon>Neisseriaceae</taxon>
        <taxon>Neisseria</taxon>
    </lineage>
</organism>
<dbReference type="UniPathway" id="UPA00078">
    <property type="reaction ID" value="UER00162"/>
</dbReference>
<dbReference type="HAMAP" id="MF_01694">
    <property type="entry name" value="BioB"/>
    <property type="match status" value="1"/>
</dbReference>
<keyword evidence="11 13" id="KW-0411">Iron-sulfur</keyword>
<dbReference type="InterPro" id="IPR013785">
    <property type="entry name" value="Aldolase_TIM"/>
</dbReference>
<proteinExistence type="inferred from homology"/>
<evidence type="ECO:0000256" key="8">
    <source>
        <dbReference type="ARBA" id="ARBA00022723"/>
    </source>
</evidence>
<evidence type="ECO:0000256" key="10">
    <source>
        <dbReference type="ARBA" id="ARBA00023004"/>
    </source>
</evidence>
<dbReference type="SFLD" id="SFLDF00272">
    <property type="entry name" value="biotin_synthase"/>
    <property type="match status" value="1"/>
</dbReference>
<dbReference type="SUPFAM" id="SSF102114">
    <property type="entry name" value="Radical SAM enzymes"/>
    <property type="match status" value="1"/>
</dbReference>
<sequence length="356" mass="39664">MTISPVALRRKTERKPHQTAQYWRRCQVEELFEMPFLDLVYRAAEVHREHFTPREIQLSTLLSIKTGGCPEDCEYCPQSAHYDTGLEKERMMDVAEILEKAKIAQARGASRFCMGAAWRGPKPEDVETVSEIIKAVKGLGLETCGTFGMLEDGMAEDLKEAGLDYYNHNLDTDPERYNDIIHTRQHEDRMDTLGKVRGAGLKVCCGGIVGMNETRPERAGLIASLANLDPQPESVPINQLVKVEGTPLADAEDLDWTEFVRTIAVARITMPKSFVRLSAGRSNMPEAMQAMCFLAGANSIFYGDKLLTTENPEEDGDRVLMEKLDLYPLQYRSTPNAKQADRPSENAVQGGCGDGS</sequence>
<evidence type="ECO:0000256" key="6">
    <source>
        <dbReference type="ARBA" id="ARBA00022691"/>
    </source>
</evidence>
<feature type="binding site" evidence="13 14">
    <location>
        <position position="276"/>
    </location>
    <ligand>
        <name>[2Fe-2S] cluster</name>
        <dbReference type="ChEBI" id="CHEBI:190135"/>
    </ligand>
</feature>
<comment type="similarity">
    <text evidence="2 13">Belongs to the radical SAM superfamily. Biotin synthase family.</text>
</comment>
<keyword evidence="8 13" id="KW-0479">Metal-binding</keyword>
<comment type="function">
    <text evidence="13">Catalyzes the conversion of dethiobiotin (DTB) to biotin by the insertion of a sulfur atom into dethiobiotin via a radical-based mechanism.</text>
</comment>
<dbReference type="PROSITE" id="PS51918">
    <property type="entry name" value="RADICAL_SAM"/>
    <property type="match status" value="1"/>
</dbReference>
<dbReference type="SMART" id="SM00876">
    <property type="entry name" value="BATS"/>
    <property type="match status" value="1"/>
</dbReference>
<reference evidence="15 16" key="1">
    <citation type="submission" date="2017-06" db="EMBL/GenBank/DDBJ databases">
        <title>Neisseria chenwenguii sp. nov., isolated from the intestinal contents of Tibetan Plateau Pika in Yushu, Qinghai Province, China.</title>
        <authorList>
            <person name="Zhang G."/>
        </authorList>
    </citation>
    <scope>NUCLEOTIDE SEQUENCE [LARGE SCALE GENOMIC DNA]</scope>
    <source>
        <strain evidence="15 16">10023</strain>
    </source>
</reference>
<evidence type="ECO:0000256" key="3">
    <source>
        <dbReference type="ARBA" id="ARBA00012236"/>
    </source>
</evidence>
<dbReference type="Pfam" id="PF04055">
    <property type="entry name" value="Radical_SAM"/>
    <property type="match status" value="1"/>
</dbReference>
<evidence type="ECO:0000256" key="2">
    <source>
        <dbReference type="ARBA" id="ARBA00010765"/>
    </source>
</evidence>
<name>A0A220S4W6_9NEIS</name>
<dbReference type="PANTHER" id="PTHR22976">
    <property type="entry name" value="BIOTIN SYNTHASE"/>
    <property type="match status" value="1"/>
</dbReference>
<gene>
    <name evidence="13 15" type="primary">bioB</name>
    <name evidence="15" type="ORF">BG910_10205</name>
</gene>
<comment type="cofactor">
    <cofactor evidence="13">
        <name>[2Fe-2S] cluster</name>
        <dbReference type="ChEBI" id="CHEBI:190135"/>
    </cofactor>
    <text evidence="13">Binds 1 [2Fe-2S] cluster. The cluster is coordinated with 3 cysteines and 1 arginine.</text>
</comment>
<dbReference type="InterPro" id="IPR024177">
    <property type="entry name" value="Biotin_synthase"/>
</dbReference>
<dbReference type="InterPro" id="IPR058240">
    <property type="entry name" value="rSAM_sf"/>
</dbReference>
<feature type="binding site" evidence="13 14">
    <location>
        <position position="113"/>
    </location>
    <ligand>
        <name>[2Fe-2S] cluster</name>
        <dbReference type="ChEBI" id="CHEBI:190135"/>
    </ligand>
</feature>
<dbReference type="Gene3D" id="3.20.20.70">
    <property type="entry name" value="Aldolase class I"/>
    <property type="match status" value="1"/>
</dbReference>
<dbReference type="EC" id="2.8.1.6" evidence="3 13"/>
<dbReference type="CDD" id="cd01335">
    <property type="entry name" value="Radical_SAM"/>
    <property type="match status" value="1"/>
</dbReference>
<dbReference type="RefSeq" id="WP_089037236.1">
    <property type="nucleotide sequence ID" value="NZ_CP022278.1"/>
</dbReference>
<dbReference type="GO" id="GO:0004076">
    <property type="term" value="F:biotin synthase activity"/>
    <property type="evidence" value="ECO:0007669"/>
    <property type="project" value="UniProtKB-UniRule"/>
</dbReference>
<dbReference type="SFLD" id="SFLDS00029">
    <property type="entry name" value="Radical_SAM"/>
    <property type="match status" value="1"/>
</dbReference>
<comment type="cofactor">
    <cofactor evidence="14">
        <name>[2Fe-2S] cluster</name>
        <dbReference type="ChEBI" id="CHEBI:190135"/>
    </cofactor>
    <text evidence="14">Binds 1 [2Fe-2S] cluster. The cluster is coordinated with 3 cysteines and 1 arginine.</text>
</comment>
<evidence type="ECO:0000256" key="11">
    <source>
        <dbReference type="ARBA" id="ARBA00023014"/>
    </source>
</evidence>
<dbReference type="InterPro" id="IPR007197">
    <property type="entry name" value="rSAM"/>
</dbReference>
<dbReference type="PIRSF" id="PIRSF001619">
    <property type="entry name" value="Biotin_synth"/>
    <property type="match status" value="1"/>
</dbReference>
<dbReference type="Proteomes" id="UP000198238">
    <property type="component" value="Chromosome"/>
</dbReference>
<dbReference type="GO" id="GO:0009102">
    <property type="term" value="P:biotin biosynthetic process"/>
    <property type="evidence" value="ECO:0007669"/>
    <property type="project" value="UniProtKB-UniRule"/>
</dbReference>
<dbReference type="KEGG" id="nei:BG910_10205"/>
<protein>
    <recommendedName>
        <fullName evidence="3 13">Biotin synthase</fullName>
        <ecNumber evidence="3 13">2.8.1.6</ecNumber>
    </recommendedName>
</protein>
<dbReference type="GO" id="GO:0051539">
    <property type="term" value="F:4 iron, 4 sulfur cluster binding"/>
    <property type="evidence" value="ECO:0007669"/>
    <property type="project" value="UniProtKB-KW"/>
</dbReference>
<evidence type="ECO:0000256" key="9">
    <source>
        <dbReference type="ARBA" id="ARBA00022756"/>
    </source>
</evidence>
<dbReference type="GO" id="GO:0051537">
    <property type="term" value="F:2 iron, 2 sulfur cluster binding"/>
    <property type="evidence" value="ECO:0007669"/>
    <property type="project" value="UniProtKB-KW"/>
</dbReference>
<comment type="cofactor">
    <cofactor evidence="13 14">
        <name>[4Fe-4S] cluster</name>
        <dbReference type="ChEBI" id="CHEBI:49883"/>
    </cofactor>
    <text evidence="13 14">Binds 1 [4Fe-4S] cluster. The cluster is coordinated with 3 cysteines and an exchangeable S-adenosyl-L-methionine.</text>
</comment>
<comment type="catalytic activity">
    <reaction evidence="12 13">
        <text>(4R,5S)-dethiobiotin + (sulfur carrier)-SH + 2 reduced [2Fe-2S]-[ferredoxin] + 2 S-adenosyl-L-methionine = (sulfur carrier)-H + biotin + 2 5'-deoxyadenosine + 2 L-methionine + 2 oxidized [2Fe-2S]-[ferredoxin]</text>
        <dbReference type="Rhea" id="RHEA:22060"/>
        <dbReference type="Rhea" id="RHEA-COMP:10000"/>
        <dbReference type="Rhea" id="RHEA-COMP:10001"/>
        <dbReference type="Rhea" id="RHEA-COMP:14737"/>
        <dbReference type="Rhea" id="RHEA-COMP:14739"/>
        <dbReference type="ChEBI" id="CHEBI:17319"/>
        <dbReference type="ChEBI" id="CHEBI:29917"/>
        <dbReference type="ChEBI" id="CHEBI:33737"/>
        <dbReference type="ChEBI" id="CHEBI:33738"/>
        <dbReference type="ChEBI" id="CHEBI:57586"/>
        <dbReference type="ChEBI" id="CHEBI:57844"/>
        <dbReference type="ChEBI" id="CHEBI:59789"/>
        <dbReference type="ChEBI" id="CHEBI:64428"/>
        <dbReference type="ChEBI" id="CHEBI:149473"/>
        <dbReference type="EC" id="2.8.1.6"/>
    </reaction>
</comment>
<dbReference type="SFLD" id="SFLDG01278">
    <property type="entry name" value="biotin_synthase_like"/>
    <property type="match status" value="1"/>
</dbReference>
<keyword evidence="4 13" id="KW-0004">4Fe-4S</keyword>
<comment type="pathway">
    <text evidence="1 13">Cofactor biosynthesis; biotin biosynthesis; biotin from 7,8-diaminononanoate: step 2/2.</text>
</comment>
<dbReference type="PANTHER" id="PTHR22976:SF2">
    <property type="entry name" value="BIOTIN SYNTHASE, MITOCHONDRIAL"/>
    <property type="match status" value="1"/>
</dbReference>
<feature type="binding site" evidence="13 14">
    <location>
        <position position="73"/>
    </location>
    <ligand>
        <name>[4Fe-4S] cluster</name>
        <dbReference type="ChEBI" id="CHEBI:49883"/>
        <note>4Fe-4S-S-AdoMet</note>
    </ligand>
</feature>
<dbReference type="SMART" id="SM00729">
    <property type="entry name" value="Elp3"/>
    <property type="match status" value="1"/>
</dbReference>
<dbReference type="OrthoDB" id="9786826at2"/>
<evidence type="ECO:0000256" key="7">
    <source>
        <dbReference type="ARBA" id="ARBA00022714"/>
    </source>
</evidence>
<dbReference type="InterPro" id="IPR006638">
    <property type="entry name" value="Elp3/MiaA/NifB-like_rSAM"/>
</dbReference>
<dbReference type="AlphaFoldDB" id="A0A220S4W6"/>
<comment type="subunit">
    <text evidence="13">Homodimer.</text>
</comment>
<evidence type="ECO:0000256" key="4">
    <source>
        <dbReference type="ARBA" id="ARBA00022485"/>
    </source>
</evidence>
<feature type="binding site" evidence="13 14">
    <location>
        <position position="204"/>
    </location>
    <ligand>
        <name>[2Fe-2S] cluster</name>
        <dbReference type="ChEBI" id="CHEBI:190135"/>
    </ligand>
</feature>
<dbReference type="Pfam" id="PF06968">
    <property type="entry name" value="BATS"/>
    <property type="match status" value="1"/>
</dbReference>
<dbReference type="SFLD" id="SFLDG01060">
    <property type="entry name" value="BATS_domain_containing"/>
    <property type="match status" value="1"/>
</dbReference>
<evidence type="ECO:0000313" key="15">
    <source>
        <dbReference type="EMBL" id="ASK28551.1"/>
    </source>
</evidence>
<accession>A0A220S4W6</accession>
<feature type="binding site" evidence="13 14">
    <location>
        <position position="69"/>
    </location>
    <ligand>
        <name>[4Fe-4S] cluster</name>
        <dbReference type="ChEBI" id="CHEBI:49883"/>
        <note>4Fe-4S-S-AdoMet</note>
    </ligand>
</feature>
<keyword evidence="6 13" id="KW-0949">S-adenosyl-L-methionine</keyword>